<evidence type="ECO:0000256" key="4">
    <source>
        <dbReference type="ARBA" id="ARBA00022722"/>
    </source>
</evidence>
<evidence type="ECO:0000256" key="2">
    <source>
        <dbReference type="ARBA" id="ARBA00009262"/>
    </source>
</evidence>
<keyword evidence="5" id="KW-0479">Metal-binding</keyword>
<dbReference type="InterPro" id="IPR036770">
    <property type="entry name" value="Ankyrin_rpt-contain_sf"/>
</dbReference>
<accession>A0A0N7ZA02</accession>
<evidence type="ECO:0000256" key="5">
    <source>
        <dbReference type="ARBA" id="ARBA00022723"/>
    </source>
</evidence>
<comment type="subcellular location">
    <subcellularLocation>
        <location evidence="1">Cytoplasm</location>
    </subcellularLocation>
</comment>
<feature type="compositionally biased region" description="Basic and acidic residues" evidence="15">
    <location>
        <begin position="641"/>
        <end position="667"/>
    </location>
</feature>
<feature type="domain" description="VLRF1" evidence="16">
    <location>
        <begin position="219"/>
        <end position="362"/>
    </location>
</feature>
<evidence type="ECO:0000259" key="16">
    <source>
        <dbReference type="PROSITE" id="PS52044"/>
    </source>
</evidence>
<evidence type="ECO:0000256" key="8">
    <source>
        <dbReference type="ARBA" id="ARBA00022771"/>
    </source>
</evidence>
<comment type="similarity">
    <text evidence="2 14">Belongs to the ANKZF1/VMS1 family.</text>
</comment>
<feature type="region of interest" description="Disordered" evidence="15">
    <location>
        <begin position="144"/>
        <end position="168"/>
    </location>
</feature>
<dbReference type="Gene3D" id="1.25.40.20">
    <property type="entry name" value="Ankyrin repeat-containing domain"/>
    <property type="match status" value="1"/>
</dbReference>
<feature type="active site" evidence="14">
    <location>
        <position position="262"/>
    </location>
</feature>
<keyword evidence="11 13" id="KW-0040">ANK repeat</keyword>
<comment type="domain">
    <text evidence="14">The VLRF1 domain mediates binding to the 60S ribosomal subunit.</text>
</comment>
<feature type="compositionally biased region" description="Basic and acidic residues" evidence="15">
    <location>
        <begin position="400"/>
        <end position="411"/>
    </location>
</feature>
<protein>
    <recommendedName>
        <fullName evidence="16">VLRF1 domain-containing protein</fullName>
    </recommendedName>
</protein>
<feature type="region of interest" description="Disordered" evidence="15">
    <location>
        <begin position="454"/>
        <end position="481"/>
    </location>
</feature>
<keyword evidence="12" id="KW-0175">Coiled coil</keyword>
<dbReference type="GO" id="GO:0036503">
    <property type="term" value="P:ERAD pathway"/>
    <property type="evidence" value="ECO:0007669"/>
    <property type="project" value="TreeGrafter"/>
</dbReference>
<keyword evidence="6" id="KW-0677">Repeat</keyword>
<dbReference type="InterPro" id="IPR013087">
    <property type="entry name" value="Znf_C2H2_type"/>
</dbReference>
<dbReference type="InterPro" id="IPR047139">
    <property type="entry name" value="ANKZ1/VMS1"/>
</dbReference>
<dbReference type="GO" id="GO:0008270">
    <property type="term" value="F:zinc ion binding"/>
    <property type="evidence" value="ECO:0007669"/>
    <property type="project" value="UniProtKB-KW"/>
</dbReference>
<feature type="region of interest" description="Disordered" evidence="15">
    <location>
        <begin position="256"/>
        <end position="288"/>
    </location>
</feature>
<dbReference type="Pfam" id="PF00023">
    <property type="entry name" value="Ank"/>
    <property type="match status" value="1"/>
</dbReference>
<evidence type="ECO:0000256" key="7">
    <source>
        <dbReference type="ARBA" id="ARBA00022759"/>
    </source>
</evidence>
<dbReference type="PANTHER" id="PTHR16036">
    <property type="entry name" value="ANKYRIN REPEAT AND ZINC FINGER DOMAIN-CONTAINING PROTEIN 1"/>
    <property type="match status" value="1"/>
</dbReference>
<evidence type="ECO:0000256" key="10">
    <source>
        <dbReference type="ARBA" id="ARBA00022833"/>
    </source>
</evidence>
<dbReference type="InterPro" id="IPR041175">
    <property type="entry name" value="VLRF1/Vms1"/>
</dbReference>
<feature type="compositionally biased region" description="Low complexity" evidence="15">
    <location>
        <begin position="147"/>
        <end position="157"/>
    </location>
</feature>
<keyword evidence="4 14" id="KW-0540">Nuclease</keyword>
<dbReference type="PROSITE" id="PS50088">
    <property type="entry name" value="ANK_REPEAT"/>
    <property type="match status" value="1"/>
</dbReference>
<dbReference type="Pfam" id="PF18716">
    <property type="entry name" value="VATC"/>
    <property type="match status" value="1"/>
</dbReference>
<evidence type="ECO:0000256" key="12">
    <source>
        <dbReference type="ARBA" id="ARBA00023054"/>
    </source>
</evidence>
<keyword evidence="9 14" id="KW-0378">Hydrolase</keyword>
<evidence type="ECO:0000256" key="9">
    <source>
        <dbReference type="ARBA" id="ARBA00022801"/>
    </source>
</evidence>
<name>A0A0N7ZA02_SCYOL</name>
<dbReference type="SUPFAM" id="SSF48403">
    <property type="entry name" value="Ankyrin repeat"/>
    <property type="match status" value="1"/>
</dbReference>
<evidence type="ECO:0000256" key="13">
    <source>
        <dbReference type="PROSITE-ProRule" id="PRU00023"/>
    </source>
</evidence>
<keyword evidence="7 14" id="KW-0255">Endonuclease</keyword>
<evidence type="ECO:0000256" key="1">
    <source>
        <dbReference type="ARBA" id="ARBA00004496"/>
    </source>
</evidence>
<dbReference type="GO" id="GO:0016787">
    <property type="term" value="F:hydrolase activity"/>
    <property type="evidence" value="ECO:0007669"/>
    <property type="project" value="UniProtKB-KW"/>
</dbReference>
<dbReference type="PROSITE" id="PS52044">
    <property type="entry name" value="VLRF1"/>
    <property type="match status" value="1"/>
</dbReference>
<evidence type="ECO:0000313" key="17">
    <source>
        <dbReference type="EMBL" id="JAI57480.1"/>
    </source>
</evidence>
<evidence type="ECO:0000256" key="14">
    <source>
        <dbReference type="PROSITE-ProRule" id="PRU01389"/>
    </source>
</evidence>
<evidence type="ECO:0000256" key="6">
    <source>
        <dbReference type="ARBA" id="ARBA00022737"/>
    </source>
</evidence>
<feature type="compositionally biased region" description="Acidic residues" evidence="15">
    <location>
        <begin position="158"/>
        <end position="168"/>
    </location>
</feature>
<dbReference type="GO" id="GO:0004519">
    <property type="term" value="F:endonuclease activity"/>
    <property type="evidence" value="ECO:0007669"/>
    <property type="project" value="UniProtKB-KW"/>
</dbReference>
<dbReference type="InterPro" id="IPR002110">
    <property type="entry name" value="Ankyrin_rpt"/>
</dbReference>
<feature type="region of interest" description="Disordered" evidence="15">
    <location>
        <begin position="635"/>
        <end position="667"/>
    </location>
</feature>
<dbReference type="AlphaFoldDB" id="A0A0N7ZA02"/>
<keyword evidence="3 14" id="KW-0963">Cytoplasm</keyword>
<keyword evidence="10" id="KW-0862">Zinc</keyword>
<keyword evidence="8" id="KW-0863">Zinc-finger</keyword>
<dbReference type="PANTHER" id="PTHR16036:SF2">
    <property type="entry name" value="TRNA ENDONUCLEASE ANKZF1"/>
    <property type="match status" value="1"/>
</dbReference>
<dbReference type="InterPro" id="IPR041540">
    <property type="entry name" value="VATC"/>
</dbReference>
<dbReference type="Pfam" id="PF18826">
    <property type="entry name" value="bVLRF1"/>
    <property type="match status" value="1"/>
</dbReference>
<reference evidence="17" key="1">
    <citation type="submission" date="2015-09" db="EMBL/GenBank/DDBJ databases">
        <title>Scylla olivacea transcriptome.</title>
        <authorList>
            <person name="Ikhwanuddin M."/>
        </authorList>
    </citation>
    <scope>NUCLEOTIDE SEQUENCE</scope>
</reference>
<feature type="compositionally biased region" description="Basic residues" evidence="15">
    <location>
        <begin position="386"/>
        <end position="396"/>
    </location>
</feature>
<feature type="repeat" description="ANK" evidence="13">
    <location>
        <begin position="547"/>
        <end position="579"/>
    </location>
</feature>
<organism evidence="17">
    <name type="scientific">Scylla olivacea</name>
    <name type="common">Orange mud crab</name>
    <name type="synonym">Cancer olivacea</name>
    <dbReference type="NCBI Taxonomy" id="85551"/>
    <lineage>
        <taxon>Eukaryota</taxon>
        <taxon>Metazoa</taxon>
        <taxon>Ecdysozoa</taxon>
        <taxon>Arthropoda</taxon>
        <taxon>Crustacea</taxon>
        <taxon>Multicrustacea</taxon>
        <taxon>Malacostraca</taxon>
        <taxon>Eumalacostraca</taxon>
        <taxon>Eucarida</taxon>
        <taxon>Decapoda</taxon>
        <taxon>Pleocyemata</taxon>
        <taxon>Brachyura</taxon>
        <taxon>Eubrachyura</taxon>
        <taxon>Portunoidea</taxon>
        <taxon>Portunidae</taxon>
        <taxon>Portuninae</taxon>
        <taxon>Scylla</taxon>
    </lineage>
</organism>
<dbReference type="GO" id="GO:0005737">
    <property type="term" value="C:cytoplasm"/>
    <property type="evidence" value="ECO:0007669"/>
    <property type="project" value="UniProtKB-SubCell"/>
</dbReference>
<proteinExistence type="inferred from homology"/>
<dbReference type="EMBL" id="GDRN01107043">
    <property type="protein sequence ID" value="JAI57480.1"/>
    <property type="molecule type" value="Transcribed_RNA"/>
</dbReference>
<sequence length="741" mass="84269">MSADLVYPCVPLDKASPLFYICIATGSKKIQVTMKPIQRVSLWDENRICTVLAGIHIAPGSAEYEELSNQPSSLHTTEHCSLGLPLFQPSLPSSQIEIRCSHCQTTFADREEQVSHYRLDWHRNNLRRSMAGKTPLTEDQFWDESSDISSISGSEDSSNGEEEKEDADVNAPVLQRQAQIFFLNADGYVVSLYRNVLYNKSVEINGEQDVIQRAMSAPHKKNWAIVLLGGGHFAAAVFRGKEVVIHKTFHNYTVRAKQGGSQGTKDSQSGTAHPKSSGASMRRYNEQSQRQHVQELMESWKMHFDKCNLIFYHAKHHNRTTLFGGKKPILLKNDERLRRIPFSTRRAKFSEVKRIFGLLSEVVVHGKEEEFNNMVRESKLGEKQPTPKKKKKRKPNNARNAERELKTEKNALDLAGEDSSSESASSSSEEMELVTQMGTFSTTDLGGCHCSVKSKPSPGARKGNESKLKKHASIKTKEVKKGNTHKTKVWNIIHSACKMGNIDNLSAALKIHSSGQHEDHNLLQEELESIASTDVPSDLSKISFGSKSRTMLHVAAENAQNDVIWWLLEHGCNPSVTDGAKRLPFDDAADKECRNTFRRFMAQWPDKYDYKKANIPSPLTKEQELEQAAKLAIRRKAQRQAKQERQREKKQQERIKNEQRKALQAEEEDKKKFLELSDREKRALAAERRFQQQQLQQEKDPQSVLRCFMCAQDISGITPFEYNDNKFCTTKCVREHRMKNS</sequence>
<dbReference type="PROSITE" id="PS50297">
    <property type="entry name" value="ANK_REP_REGION"/>
    <property type="match status" value="1"/>
</dbReference>
<dbReference type="PROSITE" id="PS00028">
    <property type="entry name" value="ZINC_FINGER_C2H2_1"/>
    <property type="match status" value="1"/>
</dbReference>
<feature type="region of interest" description="Disordered" evidence="15">
    <location>
        <begin position="375"/>
        <end position="431"/>
    </location>
</feature>
<evidence type="ECO:0000256" key="15">
    <source>
        <dbReference type="SAM" id="MobiDB-lite"/>
    </source>
</evidence>
<evidence type="ECO:0000256" key="3">
    <source>
        <dbReference type="ARBA" id="ARBA00022490"/>
    </source>
</evidence>
<evidence type="ECO:0000256" key="11">
    <source>
        <dbReference type="ARBA" id="ARBA00023043"/>
    </source>
</evidence>